<comment type="caution">
    <text evidence="2">The sequence shown here is derived from an EMBL/GenBank/DDBJ whole genome shotgun (WGS) entry which is preliminary data.</text>
</comment>
<feature type="region of interest" description="Disordered" evidence="1">
    <location>
        <begin position="60"/>
        <end position="81"/>
    </location>
</feature>
<name>A0AA39YND9_9PEZI</name>
<keyword evidence="3" id="KW-1185">Reference proteome</keyword>
<evidence type="ECO:0000313" key="2">
    <source>
        <dbReference type="EMBL" id="KAK0655075.1"/>
    </source>
</evidence>
<dbReference type="AlphaFoldDB" id="A0AA39YND9"/>
<dbReference type="Proteomes" id="UP001174936">
    <property type="component" value="Unassembled WGS sequence"/>
</dbReference>
<reference evidence="2" key="1">
    <citation type="submission" date="2023-06" db="EMBL/GenBank/DDBJ databases">
        <title>Genome-scale phylogeny and comparative genomics of the fungal order Sordariales.</title>
        <authorList>
            <consortium name="Lawrence Berkeley National Laboratory"/>
            <person name="Hensen N."/>
            <person name="Bonometti L."/>
            <person name="Westerberg I."/>
            <person name="Brannstrom I.O."/>
            <person name="Guillou S."/>
            <person name="Cros-Aarteil S."/>
            <person name="Calhoun S."/>
            <person name="Haridas S."/>
            <person name="Kuo A."/>
            <person name="Mondo S."/>
            <person name="Pangilinan J."/>
            <person name="Riley R."/>
            <person name="Labutti K."/>
            <person name="Andreopoulos B."/>
            <person name="Lipzen A."/>
            <person name="Chen C."/>
            <person name="Yanf M."/>
            <person name="Daum C."/>
            <person name="Ng V."/>
            <person name="Clum A."/>
            <person name="Steindorff A."/>
            <person name="Ohm R."/>
            <person name="Martin F."/>
            <person name="Silar P."/>
            <person name="Natvig D."/>
            <person name="Lalanne C."/>
            <person name="Gautier V."/>
            <person name="Ament-Velasquez S.L."/>
            <person name="Kruys A."/>
            <person name="Hutchinson M.I."/>
            <person name="Powell A.J."/>
            <person name="Barry K."/>
            <person name="Miller A.N."/>
            <person name="Grigoriev I.V."/>
            <person name="Debuchy R."/>
            <person name="Gladieux P."/>
            <person name="Thoren M.H."/>
            <person name="Johannesson H."/>
        </authorList>
    </citation>
    <scope>NUCLEOTIDE SEQUENCE</scope>
    <source>
        <strain evidence="2">SMH2532-1</strain>
    </source>
</reference>
<evidence type="ECO:0000313" key="3">
    <source>
        <dbReference type="Proteomes" id="UP001174936"/>
    </source>
</evidence>
<dbReference type="EMBL" id="JAULSV010000001">
    <property type="protein sequence ID" value="KAK0655075.1"/>
    <property type="molecule type" value="Genomic_DNA"/>
</dbReference>
<accession>A0AA39YND9</accession>
<sequence length="279" mass="30514">MNSKENSDTNWSPNNNGASWDVHPAYVSALLEQEGFGSDNISAPTLVDPALYGQVMSQVNPSASPWQHQGSNDLASSPSHPMPHLPYSFAAAAQAPPFHVDPRLGAPVPNGNWQDSILDSGGQMPAMMDDHSYHPPALFMPALPLAPHPRLPKEGWTQAQQDMLIKGRQAGQGFTEISNEMRVKLGVEISPNALVKRFQKIQETHLGPLSTAINNAKPDIMACIKGELEKLGLDALPQADKQALDEIMQDFHRSIPKLVQARVYRKRKAAQSFSSSQFL</sequence>
<evidence type="ECO:0000256" key="1">
    <source>
        <dbReference type="SAM" id="MobiDB-lite"/>
    </source>
</evidence>
<gene>
    <name evidence="2" type="ORF">B0T16DRAFT_450817</name>
</gene>
<protein>
    <submittedName>
        <fullName evidence="2">Uncharacterized protein</fullName>
    </submittedName>
</protein>
<proteinExistence type="predicted"/>
<feature type="compositionally biased region" description="Polar residues" evidence="1">
    <location>
        <begin position="60"/>
        <end position="79"/>
    </location>
</feature>
<organism evidence="2 3">
    <name type="scientific">Cercophora newfieldiana</name>
    <dbReference type="NCBI Taxonomy" id="92897"/>
    <lineage>
        <taxon>Eukaryota</taxon>
        <taxon>Fungi</taxon>
        <taxon>Dikarya</taxon>
        <taxon>Ascomycota</taxon>
        <taxon>Pezizomycotina</taxon>
        <taxon>Sordariomycetes</taxon>
        <taxon>Sordariomycetidae</taxon>
        <taxon>Sordariales</taxon>
        <taxon>Lasiosphaeriaceae</taxon>
        <taxon>Cercophora</taxon>
    </lineage>
</organism>